<proteinExistence type="predicted"/>
<keyword evidence="2" id="KW-1185">Reference proteome</keyword>
<reference evidence="1 2" key="1">
    <citation type="submission" date="2023-02" db="EMBL/GenBank/DDBJ databases">
        <title>Bacterial whole genome sequence for Curvibacter sp. HBC28.</title>
        <authorList>
            <person name="Le V."/>
            <person name="Ko S.-R."/>
            <person name="Ahn C.-Y."/>
            <person name="Oh H.-M."/>
        </authorList>
    </citation>
    <scope>NUCLEOTIDE SEQUENCE [LARGE SCALE GENOMIC DNA]</scope>
    <source>
        <strain evidence="1 2">HBC28</strain>
    </source>
</reference>
<name>A0ABT5MIM0_9BURK</name>
<dbReference type="Proteomes" id="UP001528672">
    <property type="component" value="Unassembled WGS sequence"/>
</dbReference>
<dbReference type="Gene3D" id="1.25.40.10">
    <property type="entry name" value="Tetratricopeptide repeat domain"/>
    <property type="match status" value="1"/>
</dbReference>
<dbReference type="SUPFAM" id="SSF81901">
    <property type="entry name" value="HCP-like"/>
    <property type="match status" value="1"/>
</dbReference>
<dbReference type="EMBL" id="JAQSIO010000007">
    <property type="protein sequence ID" value="MDD0816425.1"/>
    <property type="molecule type" value="Genomic_DNA"/>
</dbReference>
<dbReference type="RefSeq" id="WP_273928186.1">
    <property type="nucleotide sequence ID" value="NZ_JAQSIO010000007.1"/>
</dbReference>
<gene>
    <name evidence="1" type="ORF">PSQ39_17430</name>
</gene>
<protein>
    <recommendedName>
        <fullName evidence="3">Sel1 repeat family protein</fullName>
    </recommendedName>
</protein>
<evidence type="ECO:0000313" key="1">
    <source>
        <dbReference type="EMBL" id="MDD0816425.1"/>
    </source>
</evidence>
<evidence type="ECO:0000313" key="2">
    <source>
        <dbReference type="Proteomes" id="UP001528672"/>
    </source>
</evidence>
<comment type="caution">
    <text evidence="1">The sequence shown here is derived from an EMBL/GenBank/DDBJ whole genome shotgun (WGS) entry which is preliminary data.</text>
</comment>
<evidence type="ECO:0008006" key="3">
    <source>
        <dbReference type="Google" id="ProtNLM"/>
    </source>
</evidence>
<organism evidence="1 2">
    <name type="scientific">Curvibacter microcysteis</name>
    <dbReference type="NCBI Taxonomy" id="3026419"/>
    <lineage>
        <taxon>Bacteria</taxon>
        <taxon>Pseudomonadati</taxon>
        <taxon>Pseudomonadota</taxon>
        <taxon>Betaproteobacteria</taxon>
        <taxon>Burkholderiales</taxon>
        <taxon>Comamonadaceae</taxon>
        <taxon>Curvibacter</taxon>
    </lineage>
</organism>
<sequence length="379" mass="42390">MTIKQLAFAARQALQSQSGLALKLSHVYELMASAYEFKTYASFCANHVFARVGRDQTPSTEAIGARSLDLGYAPENALSIAALLPQYLRDQNISVVRISELVAAIYEDSPETDDDEEEDTYSAHSTYDGPELWREDALLMSGLKAAAERGSAEAHFGLALLLNPESFDDEESDQSGWYWAQQESEGRTLSAVEKEWAQSYRITRDRRTAFEHHLRSAGALGHSRALLLMAEHFEDTTFYETSQDLSRVSHSLHAARVAENLDRHDDAKAWWTRAAEHGNTEAMRHLIECYDTRDLTRCWTWLYLAQLLGTDLTKDHHEAIDESGNPYDDDVGGAAYVGGFEGVQLGEIPAAQHTKAHEHANALYAAIQAHRNERLTAKD</sequence>
<accession>A0ABT5MIM0</accession>
<dbReference type="InterPro" id="IPR011990">
    <property type="entry name" value="TPR-like_helical_dom_sf"/>
</dbReference>